<dbReference type="EMBL" id="CP019728">
    <property type="protein sequence ID" value="AQS53091.1"/>
    <property type="molecule type" value="Genomic_DNA"/>
</dbReference>
<sequence length="74" mass="8981">MDLQFYQFAMTFRDPYKTDSLTKLANRLDKDTGFPRNHSDYHILSDYLELSGEYEAHLDDFDEMYQLYKERKQA</sequence>
<dbReference type="SUPFAM" id="SSF140652">
    <property type="entry name" value="YozE-like"/>
    <property type="match status" value="1"/>
</dbReference>
<accession>A0A1S6INI2</accession>
<dbReference type="STRING" id="708126.BW727_100698"/>
<keyword evidence="3" id="KW-1185">Reference proteome</keyword>
<reference evidence="2 3" key="1">
    <citation type="journal article" date="2014" name="Int. J. Syst. Evol. Microbiol.">
        <title>Jeotgalibaca dankookensis gen. nov., sp. nov., a member of the family Carnobacteriaceae, isolated from seujeot (Korean traditional food).</title>
        <authorList>
            <person name="Lee D.G."/>
            <person name="Trujillo M.E."/>
            <person name="Kang H."/>
            <person name="Ahn T.Y."/>
        </authorList>
    </citation>
    <scope>NUCLEOTIDE SEQUENCE [LARGE SCALE GENOMIC DNA]</scope>
    <source>
        <strain evidence="2 3">EX-07</strain>
    </source>
</reference>
<dbReference type="Pfam" id="PF06855">
    <property type="entry name" value="YozE_SAM_like"/>
    <property type="match status" value="1"/>
</dbReference>
<dbReference type="NCBIfam" id="NF010193">
    <property type="entry name" value="PRK13672.1"/>
    <property type="match status" value="1"/>
</dbReference>
<name>A0A1S6INI2_9LACT</name>
<dbReference type="InterPro" id="IPR036806">
    <property type="entry name" value="YozE_SAM-like_sf"/>
</dbReference>
<evidence type="ECO:0000313" key="3">
    <source>
        <dbReference type="Proteomes" id="UP000188993"/>
    </source>
</evidence>
<feature type="domain" description="YozE SAM-like" evidence="1">
    <location>
        <begin position="5"/>
        <end position="70"/>
    </location>
</feature>
<dbReference type="Gene3D" id="1.10.150.260">
    <property type="entry name" value="YozE SAM-like"/>
    <property type="match status" value="1"/>
</dbReference>
<dbReference type="KEGG" id="jda:BW727_100698"/>
<dbReference type="Proteomes" id="UP000188993">
    <property type="component" value="Chromosome"/>
</dbReference>
<protein>
    <recommendedName>
        <fullName evidence="1">YozE SAM-like domain-containing protein</fullName>
    </recommendedName>
</protein>
<evidence type="ECO:0000313" key="2">
    <source>
        <dbReference type="EMBL" id="AQS53091.1"/>
    </source>
</evidence>
<gene>
    <name evidence="2" type="ORF">BW727_100698</name>
</gene>
<dbReference type="InterPro" id="IPR023089">
    <property type="entry name" value="YozE_SAM-like"/>
</dbReference>
<dbReference type="AlphaFoldDB" id="A0A1S6INI2"/>
<dbReference type="RefSeq" id="WP_062470491.1">
    <property type="nucleotide sequence ID" value="NZ_BBYN01000020.1"/>
</dbReference>
<proteinExistence type="predicted"/>
<organism evidence="2 3">
    <name type="scientific">Jeotgalibaca dankookensis</name>
    <dbReference type="NCBI Taxonomy" id="708126"/>
    <lineage>
        <taxon>Bacteria</taxon>
        <taxon>Bacillati</taxon>
        <taxon>Bacillota</taxon>
        <taxon>Bacilli</taxon>
        <taxon>Lactobacillales</taxon>
        <taxon>Carnobacteriaceae</taxon>
        <taxon>Jeotgalibaca</taxon>
    </lineage>
</organism>
<dbReference type="OrthoDB" id="2242851at2"/>
<evidence type="ECO:0000259" key="1">
    <source>
        <dbReference type="Pfam" id="PF06855"/>
    </source>
</evidence>